<evidence type="ECO:0000256" key="4">
    <source>
        <dbReference type="ARBA" id="ARBA00022618"/>
    </source>
</evidence>
<gene>
    <name evidence="11" type="ORF">BASA50_001329</name>
</gene>
<dbReference type="Proteomes" id="UP001648503">
    <property type="component" value="Unassembled WGS sequence"/>
</dbReference>
<evidence type="ECO:0000256" key="6">
    <source>
        <dbReference type="ARBA" id="ARBA00022838"/>
    </source>
</evidence>
<evidence type="ECO:0000256" key="1">
    <source>
        <dbReference type="ARBA" id="ARBA00004123"/>
    </source>
</evidence>
<comment type="subcellular location">
    <subcellularLocation>
        <location evidence="2">Chromosome</location>
        <location evidence="2">Centromere</location>
        <location evidence="2">Kinetochore</location>
    </subcellularLocation>
    <subcellularLocation>
        <location evidence="1">Nucleus</location>
    </subcellularLocation>
</comment>
<protein>
    <recommendedName>
        <fullName evidence="13">Outer kinetochore protein SPC19</fullName>
    </recommendedName>
</protein>
<proteinExistence type="predicted"/>
<keyword evidence="4" id="KW-0132">Cell division</keyword>
<keyword evidence="9" id="KW-0137">Centromere</keyword>
<dbReference type="Pfam" id="PF03980">
    <property type="entry name" value="Nnf1"/>
    <property type="match status" value="1"/>
</dbReference>
<organism evidence="11 12">
    <name type="scientific">Batrachochytrium salamandrivorans</name>
    <dbReference type="NCBI Taxonomy" id="1357716"/>
    <lineage>
        <taxon>Eukaryota</taxon>
        <taxon>Fungi</taxon>
        <taxon>Fungi incertae sedis</taxon>
        <taxon>Chytridiomycota</taxon>
        <taxon>Chytridiomycota incertae sedis</taxon>
        <taxon>Chytridiomycetes</taxon>
        <taxon>Rhizophydiales</taxon>
        <taxon>Rhizophydiales incertae sedis</taxon>
        <taxon>Batrachochytrium</taxon>
    </lineage>
</organism>
<keyword evidence="3" id="KW-0158">Chromosome</keyword>
<dbReference type="EMBL" id="JAFCIX010000567">
    <property type="protein sequence ID" value="KAH6587196.1"/>
    <property type="molecule type" value="Genomic_DNA"/>
</dbReference>
<evidence type="ECO:0008006" key="13">
    <source>
        <dbReference type="Google" id="ProtNLM"/>
    </source>
</evidence>
<dbReference type="InterPro" id="IPR007128">
    <property type="entry name" value="PMF1/Nnf1"/>
</dbReference>
<evidence type="ECO:0000256" key="8">
    <source>
        <dbReference type="ARBA" id="ARBA00023306"/>
    </source>
</evidence>
<evidence type="ECO:0000313" key="12">
    <source>
        <dbReference type="Proteomes" id="UP001648503"/>
    </source>
</evidence>
<reference evidence="11 12" key="1">
    <citation type="submission" date="2021-02" db="EMBL/GenBank/DDBJ databases">
        <title>Variation within the Batrachochytrium salamandrivorans European outbreak.</title>
        <authorList>
            <person name="Kelly M."/>
            <person name="Pasmans F."/>
            <person name="Shea T.P."/>
            <person name="Munoz J.F."/>
            <person name="Carranza S."/>
            <person name="Cuomo C.A."/>
            <person name="Martel A."/>
        </authorList>
    </citation>
    <scope>NUCLEOTIDE SEQUENCE [LARGE SCALE GENOMIC DNA]</scope>
    <source>
        <strain evidence="11 12">AMFP18/2</strain>
    </source>
</reference>
<dbReference type="PANTHER" id="PTHR15459">
    <property type="entry name" value="POLYAMINE-MODULATED FACTOR 1"/>
    <property type="match status" value="1"/>
</dbReference>
<keyword evidence="7" id="KW-0539">Nucleus</keyword>
<comment type="caution">
    <text evidence="11">The sequence shown here is derived from an EMBL/GenBank/DDBJ whole genome shotgun (WGS) entry which is preliminary data.</text>
</comment>
<feature type="region of interest" description="Disordered" evidence="10">
    <location>
        <begin position="107"/>
        <end position="129"/>
    </location>
</feature>
<accession>A0ABQ8EVF6</accession>
<evidence type="ECO:0000256" key="5">
    <source>
        <dbReference type="ARBA" id="ARBA00022776"/>
    </source>
</evidence>
<evidence type="ECO:0000256" key="9">
    <source>
        <dbReference type="ARBA" id="ARBA00023328"/>
    </source>
</evidence>
<sequence length="207" mass="23552">MSMEGESAGQQQYVQPPGPRMTRLTKAMEHALHGVLKDCSYDKFVCSFPQLARDNPRALADARLETMRFFDSSAMEAFAQLVQERNIKSKLNDLDVLLEKVQASHTCTDSQLQAHKQSPATSRRPTPDQVATSYRFKLKKLERDRLTAKLVQATAHTETLLDRVEEKQKTIHDMMHKYREKKKALIPVPNVMFDLEGNLIPPSAESI</sequence>
<keyword evidence="12" id="KW-1185">Reference proteome</keyword>
<name>A0ABQ8EVF6_9FUNG</name>
<evidence type="ECO:0000256" key="7">
    <source>
        <dbReference type="ARBA" id="ARBA00023242"/>
    </source>
</evidence>
<evidence type="ECO:0000256" key="2">
    <source>
        <dbReference type="ARBA" id="ARBA00004629"/>
    </source>
</evidence>
<keyword evidence="5" id="KW-0498">Mitosis</keyword>
<keyword evidence="8" id="KW-0131">Cell cycle</keyword>
<evidence type="ECO:0000256" key="3">
    <source>
        <dbReference type="ARBA" id="ARBA00022454"/>
    </source>
</evidence>
<evidence type="ECO:0000256" key="10">
    <source>
        <dbReference type="SAM" id="MobiDB-lite"/>
    </source>
</evidence>
<keyword evidence="6" id="KW-0995">Kinetochore</keyword>
<evidence type="ECO:0000313" key="11">
    <source>
        <dbReference type="EMBL" id="KAH6587196.1"/>
    </source>
</evidence>
<dbReference type="PANTHER" id="PTHR15459:SF3">
    <property type="entry name" value="POLYAMINE-MODULATED FACTOR 1"/>
    <property type="match status" value="1"/>
</dbReference>